<feature type="compositionally biased region" description="Low complexity" evidence="1">
    <location>
        <begin position="25"/>
        <end position="44"/>
    </location>
</feature>
<feature type="compositionally biased region" description="Polar residues" evidence="1">
    <location>
        <begin position="127"/>
        <end position="142"/>
    </location>
</feature>
<evidence type="ECO:0000313" key="2">
    <source>
        <dbReference type="EMBL" id="KAF5373950.1"/>
    </source>
</evidence>
<dbReference type="Proteomes" id="UP000559256">
    <property type="component" value="Unassembled WGS sequence"/>
</dbReference>
<comment type="caution">
    <text evidence="2">The sequence shown here is derived from an EMBL/GenBank/DDBJ whole genome shotgun (WGS) entry which is preliminary data.</text>
</comment>
<dbReference type="AlphaFoldDB" id="A0A8H5H014"/>
<evidence type="ECO:0000256" key="1">
    <source>
        <dbReference type="SAM" id="MobiDB-lite"/>
    </source>
</evidence>
<sequence>MNTHFTNLSDNVSSSSPPVQPYAASYTRPPVQQQQQVSRTAAQYPSNGGLAGAASAGLVSDQNAHIIQRQTARRGVYNVRPDSSPPPPHYQRLQSPLTSASIHSQHHSQVRSGTFGQRIDNHLPSGDTRQAINSSERTEEASYTLNGLGHYSTQKYSAQPNGQPSGYNNVVSYAPLVASPLASARPAAQSTDATLSTAASSRKGRKANTSQSGPKKAGRPSTTPQNIAAAAPSDHLAVFKGQSRPAVGPRGTKRKAQEMNAPVSPGVTPSSVPALRAPPSLNTEASSSPSGPSSQMASMPLPTAPTEYPPDVFVELSNAYHILLHFVSALNVPLASIPLDFIDNLLPNFPRPVSETPAEAMHRKQAQANLMRYLLVSSLTQLEERRQGV</sequence>
<feature type="compositionally biased region" description="Polar residues" evidence="1">
    <location>
        <begin position="92"/>
        <end position="103"/>
    </location>
</feature>
<feature type="compositionally biased region" description="Low complexity" evidence="1">
    <location>
        <begin position="285"/>
        <end position="300"/>
    </location>
</feature>
<feature type="compositionally biased region" description="Low complexity" evidence="1">
    <location>
        <begin position="262"/>
        <end position="273"/>
    </location>
</feature>
<feature type="region of interest" description="Disordered" evidence="1">
    <location>
        <begin position="1"/>
        <end position="45"/>
    </location>
</feature>
<accession>A0A8H5H014</accession>
<organism evidence="2 3">
    <name type="scientific">Tetrapyrgos nigripes</name>
    <dbReference type="NCBI Taxonomy" id="182062"/>
    <lineage>
        <taxon>Eukaryota</taxon>
        <taxon>Fungi</taxon>
        <taxon>Dikarya</taxon>
        <taxon>Basidiomycota</taxon>
        <taxon>Agaricomycotina</taxon>
        <taxon>Agaricomycetes</taxon>
        <taxon>Agaricomycetidae</taxon>
        <taxon>Agaricales</taxon>
        <taxon>Marasmiineae</taxon>
        <taxon>Marasmiaceae</taxon>
        <taxon>Tetrapyrgos</taxon>
    </lineage>
</organism>
<reference evidence="2 3" key="1">
    <citation type="journal article" date="2020" name="ISME J.">
        <title>Uncovering the hidden diversity of litter-decomposition mechanisms in mushroom-forming fungi.</title>
        <authorList>
            <person name="Floudas D."/>
            <person name="Bentzer J."/>
            <person name="Ahren D."/>
            <person name="Johansson T."/>
            <person name="Persson P."/>
            <person name="Tunlid A."/>
        </authorList>
    </citation>
    <scope>NUCLEOTIDE SEQUENCE [LARGE SCALE GENOMIC DNA]</scope>
    <source>
        <strain evidence="2 3">CBS 291.85</strain>
    </source>
</reference>
<name>A0A8H5H014_9AGAR</name>
<evidence type="ECO:0000313" key="3">
    <source>
        <dbReference type="Proteomes" id="UP000559256"/>
    </source>
</evidence>
<keyword evidence="3" id="KW-1185">Reference proteome</keyword>
<gene>
    <name evidence="2" type="ORF">D9758_000860</name>
</gene>
<feature type="compositionally biased region" description="Low complexity" evidence="1">
    <location>
        <begin position="187"/>
        <end position="201"/>
    </location>
</feature>
<dbReference type="EMBL" id="JAACJM010000003">
    <property type="protein sequence ID" value="KAF5373950.1"/>
    <property type="molecule type" value="Genomic_DNA"/>
</dbReference>
<feature type="compositionally biased region" description="Polar residues" evidence="1">
    <location>
        <begin position="1"/>
        <end position="17"/>
    </location>
</feature>
<protein>
    <submittedName>
        <fullName evidence="2">Uncharacterized protein</fullName>
    </submittedName>
</protein>
<proteinExistence type="predicted"/>
<feature type="region of interest" description="Disordered" evidence="1">
    <location>
        <begin position="71"/>
        <end position="142"/>
    </location>
</feature>
<feature type="region of interest" description="Disordered" evidence="1">
    <location>
        <begin position="184"/>
        <end position="303"/>
    </location>
</feature>